<sequence>MATSSKCPEIGVKKSRQAHNNKVPPDAPRRNLSSFVIFANTRRKELKALYPDRPYPVIQSDISVEWEQMDDDSKEPWRKLMALDKERYKREMELYRKYGSNWVWVVGHLKRKELGLTVEDCTKFEFSSPMEEQGESSKPPQNRIDLEGGRFAKKKRHNDQASDLRPDGHQASSAGSSSLHSMPAQLTASSSHSMESYGENVHFYGIPAASLHENQETLDSSYQNLGDMALLGLVDSFPTAFFDFSLDMSWNEAYGWNDQ</sequence>
<feature type="region of interest" description="Disordered" evidence="4">
    <location>
        <begin position="1"/>
        <end position="28"/>
    </location>
</feature>
<reference evidence="6 7" key="1">
    <citation type="submission" date="2019-10" db="EMBL/GenBank/DDBJ databases">
        <authorList>
            <person name="Palmer J.M."/>
        </authorList>
    </citation>
    <scope>NUCLEOTIDE SEQUENCE [LARGE SCALE GENOMIC DNA]</scope>
    <source>
        <strain evidence="6 7">TWF718</strain>
    </source>
</reference>
<comment type="caution">
    <text evidence="6">The sequence shown here is derived from an EMBL/GenBank/DDBJ whole genome shotgun (WGS) entry which is preliminary data.</text>
</comment>
<dbReference type="PANTHER" id="PTHR46040:SF3">
    <property type="entry name" value="HIGH MOBILITY GROUP PROTEIN 2"/>
    <property type="match status" value="1"/>
</dbReference>
<feature type="region of interest" description="Disordered" evidence="4">
    <location>
        <begin position="151"/>
        <end position="191"/>
    </location>
</feature>
<dbReference type="InterPro" id="IPR051965">
    <property type="entry name" value="ChromReg_NeuronalGeneExpr"/>
</dbReference>
<dbReference type="PANTHER" id="PTHR46040">
    <property type="entry name" value="HIGH MOBILITY GROUP PROTEIN 2"/>
    <property type="match status" value="1"/>
</dbReference>
<proteinExistence type="predicted"/>
<dbReference type="PROSITE" id="PS50118">
    <property type="entry name" value="HMG_BOX_2"/>
    <property type="match status" value="1"/>
</dbReference>
<name>A0AAN8N808_9PEZI</name>
<evidence type="ECO:0000256" key="3">
    <source>
        <dbReference type="PROSITE-ProRule" id="PRU00267"/>
    </source>
</evidence>
<evidence type="ECO:0000256" key="2">
    <source>
        <dbReference type="ARBA" id="ARBA00023242"/>
    </source>
</evidence>
<evidence type="ECO:0000256" key="4">
    <source>
        <dbReference type="SAM" id="MobiDB-lite"/>
    </source>
</evidence>
<keyword evidence="1 3" id="KW-0238">DNA-binding</keyword>
<dbReference type="GO" id="GO:0010468">
    <property type="term" value="P:regulation of gene expression"/>
    <property type="evidence" value="ECO:0007669"/>
    <property type="project" value="TreeGrafter"/>
</dbReference>
<keyword evidence="2 3" id="KW-0539">Nucleus</keyword>
<dbReference type="AlphaFoldDB" id="A0AAN8N808"/>
<gene>
    <name evidence="6" type="primary">HMGB2</name>
    <name evidence="6" type="ORF">TWF718_000865</name>
</gene>
<feature type="compositionally biased region" description="Basic and acidic residues" evidence="4">
    <location>
        <begin position="158"/>
        <end position="168"/>
    </location>
</feature>
<dbReference type="EMBL" id="JAVHNR010000001">
    <property type="protein sequence ID" value="KAK6356507.1"/>
    <property type="molecule type" value="Genomic_DNA"/>
</dbReference>
<accession>A0AAN8N808</accession>
<keyword evidence="7" id="KW-1185">Reference proteome</keyword>
<dbReference type="SUPFAM" id="SSF47095">
    <property type="entry name" value="HMG-box"/>
    <property type="match status" value="1"/>
</dbReference>
<evidence type="ECO:0000259" key="5">
    <source>
        <dbReference type="PROSITE" id="PS50118"/>
    </source>
</evidence>
<feature type="domain" description="HMG box" evidence="5">
    <location>
        <begin position="28"/>
        <end position="96"/>
    </location>
</feature>
<dbReference type="SMART" id="SM00398">
    <property type="entry name" value="HMG"/>
    <property type="match status" value="1"/>
</dbReference>
<protein>
    <submittedName>
        <fullName evidence="6">High mobility group</fullName>
    </submittedName>
</protein>
<evidence type="ECO:0000256" key="1">
    <source>
        <dbReference type="ARBA" id="ARBA00023125"/>
    </source>
</evidence>
<dbReference type="InterPro" id="IPR009071">
    <property type="entry name" value="HMG_box_dom"/>
</dbReference>
<evidence type="ECO:0000313" key="7">
    <source>
        <dbReference type="Proteomes" id="UP001313282"/>
    </source>
</evidence>
<dbReference type="GO" id="GO:0005634">
    <property type="term" value="C:nucleus"/>
    <property type="evidence" value="ECO:0007669"/>
    <property type="project" value="UniProtKB-UniRule"/>
</dbReference>
<dbReference type="Pfam" id="PF00505">
    <property type="entry name" value="HMG_box"/>
    <property type="match status" value="1"/>
</dbReference>
<evidence type="ECO:0000313" key="6">
    <source>
        <dbReference type="EMBL" id="KAK6356507.1"/>
    </source>
</evidence>
<dbReference type="GO" id="GO:0003677">
    <property type="term" value="F:DNA binding"/>
    <property type="evidence" value="ECO:0007669"/>
    <property type="project" value="UniProtKB-UniRule"/>
</dbReference>
<feature type="compositionally biased region" description="Low complexity" evidence="4">
    <location>
        <begin position="169"/>
        <end position="181"/>
    </location>
</feature>
<dbReference type="Proteomes" id="UP001313282">
    <property type="component" value="Unassembled WGS sequence"/>
</dbReference>
<organism evidence="6 7">
    <name type="scientific">Orbilia javanica</name>
    <dbReference type="NCBI Taxonomy" id="47235"/>
    <lineage>
        <taxon>Eukaryota</taxon>
        <taxon>Fungi</taxon>
        <taxon>Dikarya</taxon>
        <taxon>Ascomycota</taxon>
        <taxon>Pezizomycotina</taxon>
        <taxon>Orbiliomycetes</taxon>
        <taxon>Orbiliales</taxon>
        <taxon>Orbiliaceae</taxon>
        <taxon>Orbilia</taxon>
    </lineage>
</organism>
<dbReference type="InterPro" id="IPR036910">
    <property type="entry name" value="HMG_box_dom_sf"/>
</dbReference>
<dbReference type="Gene3D" id="1.10.30.10">
    <property type="entry name" value="High mobility group box domain"/>
    <property type="match status" value="1"/>
</dbReference>
<feature type="DNA-binding region" description="HMG box" evidence="3">
    <location>
        <begin position="28"/>
        <end position="96"/>
    </location>
</feature>